<protein>
    <submittedName>
        <fullName evidence="1">Uncharacterized protein</fullName>
    </submittedName>
</protein>
<name>A0A975HI42_9GAMM</name>
<evidence type="ECO:0000313" key="1">
    <source>
        <dbReference type="EMBL" id="QTH63748.1"/>
    </source>
</evidence>
<accession>A0A975HI42</accession>
<keyword evidence="2" id="KW-1185">Reference proteome</keyword>
<dbReference type="AlphaFoldDB" id="A0A975HI42"/>
<dbReference type="KEGG" id="psym:J1N51_13690"/>
<sequence>MKKLALFAAVFIMDVEAEMAKNLTSPIANIMVTETTNSQHSIQNLSPYTTSFEINGELITLKPSTGVSLDCKFFSELELIVKNVEHDYFVVPCQSKVVLQPTFKIKYKG</sequence>
<evidence type="ECO:0000313" key="2">
    <source>
        <dbReference type="Proteomes" id="UP000682739"/>
    </source>
</evidence>
<proteinExistence type="predicted"/>
<gene>
    <name evidence="1" type="ORF">J1N51_13690</name>
</gene>
<reference evidence="1" key="1">
    <citation type="submission" date="2021-03" db="EMBL/GenBank/DDBJ databases">
        <title>Description of Psychrosphaera ytuae sp. nov. isolated from deep sea sediment of South China Sea.</title>
        <authorList>
            <person name="Zhang J."/>
            <person name="Xu X.-D."/>
        </authorList>
    </citation>
    <scope>NUCLEOTIDE SEQUENCE</scope>
    <source>
        <strain evidence="1">MTZ26</strain>
    </source>
</reference>
<dbReference type="Proteomes" id="UP000682739">
    <property type="component" value="Chromosome"/>
</dbReference>
<dbReference type="RefSeq" id="WP_208831803.1">
    <property type="nucleotide sequence ID" value="NZ_CP072110.1"/>
</dbReference>
<organism evidence="1 2">
    <name type="scientific">Psychrosphaera ytuae</name>
    <dbReference type="NCBI Taxonomy" id="2820710"/>
    <lineage>
        <taxon>Bacteria</taxon>
        <taxon>Pseudomonadati</taxon>
        <taxon>Pseudomonadota</taxon>
        <taxon>Gammaproteobacteria</taxon>
        <taxon>Alteromonadales</taxon>
        <taxon>Pseudoalteromonadaceae</taxon>
        <taxon>Psychrosphaera</taxon>
    </lineage>
</organism>
<dbReference type="EMBL" id="CP072110">
    <property type="protein sequence ID" value="QTH63748.1"/>
    <property type="molecule type" value="Genomic_DNA"/>
</dbReference>